<dbReference type="FunFam" id="1.10.1060.10:FF:000001">
    <property type="entry name" value="Succinate dehydrogenase iron-sulfur subunit SdhB"/>
    <property type="match status" value="1"/>
</dbReference>
<dbReference type="EMBL" id="JAGKQH010000014">
    <property type="protein sequence ID" value="KAG6581069.1"/>
    <property type="molecule type" value="Genomic_DNA"/>
</dbReference>
<evidence type="ECO:0000256" key="6">
    <source>
        <dbReference type="ARBA" id="ARBA00022448"/>
    </source>
</evidence>
<dbReference type="NCBIfam" id="TIGR00384">
    <property type="entry name" value="dhsB"/>
    <property type="match status" value="1"/>
</dbReference>
<evidence type="ECO:0000256" key="1">
    <source>
        <dbReference type="ARBA" id="ARBA00002787"/>
    </source>
</evidence>
<keyword evidence="13 17" id="KW-0408">Iron</keyword>
<dbReference type="PROSITE" id="PS51379">
    <property type="entry name" value="4FE4S_FER_2"/>
    <property type="match status" value="1"/>
</dbReference>
<dbReference type="PANTHER" id="PTHR11921">
    <property type="entry name" value="SUCCINATE DEHYDROGENASE IRON-SULFUR PROTEIN"/>
    <property type="match status" value="1"/>
</dbReference>
<protein>
    <recommendedName>
        <fullName evidence="17">Succinate dehydrogenase [ubiquinone] iron-sulfur subunit, mitochondrial</fullName>
        <ecNumber evidence="17">1.3.5.1</ecNumber>
    </recommendedName>
</protein>
<keyword evidence="9 17" id="KW-0001">2Fe-2S</keyword>
<dbReference type="FunFam" id="3.10.20.30:FF:000007">
    <property type="entry name" value="Succinate dehydrogenase [ubiquinone] iron-sulfur subunit, mitochondrial"/>
    <property type="match status" value="1"/>
</dbReference>
<comment type="function">
    <text evidence="1 17">Iron-sulfur protein (IP) subunit of succinate dehydrogenase (SDH) that is involved in complex II of the mitochondrial electron transport chain and is responsible for transferring electrons from succinate to ubiquinone (coenzyme Q).</text>
</comment>
<evidence type="ECO:0000256" key="5">
    <source>
        <dbReference type="ARBA" id="ARBA00011313"/>
    </source>
</evidence>
<dbReference type="GO" id="GO:0022904">
    <property type="term" value="P:respiratory electron transport chain"/>
    <property type="evidence" value="ECO:0007669"/>
    <property type="project" value="TreeGrafter"/>
</dbReference>
<keyword evidence="6" id="KW-0813">Transport</keyword>
<comment type="caution">
    <text evidence="20">The sequence shown here is derived from an EMBL/GenBank/DDBJ whole genome shotgun (WGS) entry which is preliminary data.</text>
</comment>
<comment type="catalytic activity">
    <reaction evidence="16">
        <text>a quinone + succinate = fumarate + a quinol</text>
        <dbReference type="Rhea" id="RHEA:40523"/>
        <dbReference type="ChEBI" id="CHEBI:24646"/>
        <dbReference type="ChEBI" id="CHEBI:29806"/>
        <dbReference type="ChEBI" id="CHEBI:30031"/>
        <dbReference type="ChEBI" id="CHEBI:132124"/>
        <dbReference type="EC" id="1.3.5.1"/>
    </reaction>
</comment>
<reference evidence="20 21" key="1">
    <citation type="journal article" date="2021" name="Hortic Res">
        <title>The domestication of Cucurbita argyrosperma as revealed by the genome of its wild relative.</title>
        <authorList>
            <person name="Barrera-Redondo J."/>
            <person name="Sanchez-de la Vega G."/>
            <person name="Aguirre-Liguori J.A."/>
            <person name="Castellanos-Morales G."/>
            <person name="Gutierrez-Guerrero Y.T."/>
            <person name="Aguirre-Dugua X."/>
            <person name="Aguirre-Planter E."/>
            <person name="Tenaillon M.I."/>
            <person name="Lira-Saade R."/>
            <person name="Eguiarte L.E."/>
        </authorList>
    </citation>
    <scope>NUCLEOTIDE SEQUENCE [LARGE SCALE GENOMIC DNA]</scope>
    <source>
        <strain evidence="20">JBR-2021</strain>
    </source>
</reference>
<evidence type="ECO:0000259" key="18">
    <source>
        <dbReference type="PROSITE" id="PS51085"/>
    </source>
</evidence>
<dbReference type="InterPro" id="IPR004489">
    <property type="entry name" value="Succ_DH/fum_Rdtase_Fe-S"/>
</dbReference>
<dbReference type="InterPro" id="IPR017896">
    <property type="entry name" value="4Fe4S_Fe-S-bd"/>
</dbReference>
<keyword evidence="12" id="KW-0560">Oxidoreductase</keyword>
<evidence type="ECO:0000256" key="14">
    <source>
        <dbReference type="ARBA" id="ARBA00023014"/>
    </source>
</evidence>
<comment type="subunit">
    <text evidence="5">Component of complex II composed of eight subunits in plants: four classical SDH subunits SDH1, SDH2, SDH3 and SDH4 (a flavoprotein (FP), an iron-sulfur protein (IP), and a cytochrome b composed of a large and a small subunit.), as well as four subunits unknown in mitochondria from bacteria and heterotrophic eukaryotes.</text>
</comment>
<comment type="similarity">
    <text evidence="4 17">Belongs to the succinate dehydrogenase/fumarate reductase iron-sulfur protein family.</text>
</comment>
<dbReference type="PANTHER" id="PTHR11921:SF29">
    <property type="entry name" value="SUCCINATE DEHYDROGENASE [UBIQUINONE] IRON-SULFUR SUBUNIT, MITOCHONDRIAL"/>
    <property type="match status" value="1"/>
</dbReference>
<dbReference type="PROSITE" id="PS00197">
    <property type="entry name" value="2FE2S_FER_1"/>
    <property type="match status" value="1"/>
</dbReference>
<keyword evidence="17" id="KW-0999">Mitochondrion inner membrane</keyword>
<evidence type="ECO:0000313" key="20">
    <source>
        <dbReference type="EMBL" id="KAG6581069.1"/>
    </source>
</evidence>
<dbReference type="InterPro" id="IPR001041">
    <property type="entry name" value="2Fe-2S_ferredoxin-type"/>
</dbReference>
<evidence type="ECO:0000256" key="2">
    <source>
        <dbReference type="ARBA" id="ARBA00004443"/>
    </source>
</evidence>
<comment type="cofactor">
    <cofactor evidence="17">
        <name>[2Fe-2S] cluster</name>
        <dbReference type="ChEBI" id="CHEBI:190135"/>
    </cofactor>
    <text evidence="17">Binds 1 [2Fe-2S] cluster.</text>
</comment>
<feature type="domain" description="4Fe-4S ferredoxin-type" evidence="19">
    <location>
        <begin position="180"/>
        <end position="210"/>
    </location>
</feature>
<gene>
    <name evidence="20" type="primary">SDH2-2</name>
    <name evidence="20" type="ORF">SDJN03_21071</name>
</gene>
<evidence type="ECO:0000256" key="13">
    <source>
        <dbReference type="ARBA" id="ARBA00023004"/>
    </source>
</evidence>
<evidence type="ECO:0000256" key="10">
    <source>
        <dbReference type="ARBA" id="ARBA00022723"/>
    </source>
</evidence>
<dbReference type="AlphaFoldDB" id="A0AAV6MHJ0"/>
<keyword evidence="11" id="KW-0249">Electron transport</keyword>
<dbReference type="Pfam" id="PF13534">
    <property type="entry name" value="Fer4_17"/>
    <property type="match status" value="1"/>
</dbReference>
<evidence type="ECO:0000256" key="3">
    <source>
        <dbReference type="ARBA" id="ARBA00004788"/>
    </source>
</evidence>
<comment type="cofactor">
    <cofactor evidence="17">
        <name>[3Fe-4S] cluster</name>
        <dbReference type="ChEBI" id="CHEBI:21137"/>
    </cofactor>
    <text evidence="17">Binds 1 [3Fe-4S] cluster.</text>
</comment>
<comment type="pathway">
    <text evidence="3 17">Carbohydrate metabolism; tricarboxylic acid cycle; fumarate from succinate (eukaryal route): step 1/1.</text>
</comment>
<dbReference type="GO" id="GO:0051538">
    <property type="term" value="F:3 iron, 4 sulfur cluster binding"/>
    <property type="evidence" value="ECO:0007669"/>
    <property type="project" value="UniProtKB-KW"/>
</dbReference>
<dbReference type="PROSITE" id="PS51085">
    <property type="entry name" value="2FE2S_FER_2"/>
    <property type="match status" value="1"/>
</dbReference>
<dbReference type="PROSITE" id="PS00198">
    <property type="entry name" value="4FE4S_FER_1"/>
    <property type="match status" value="1"/>
</dbReference>
<dbReference type="GO" id="GO:0045273">
    <property type="term" value="C:respiratory chain complex II (succinate dehydrogenase)"/>
    <property type="evidence" value="ECO:0007669"/>
    <property type="project" value="UniProtKB-ARBA"/>
</dbReference>
<dbReference type="GO" id="GO:0005743">
    <property type="term" value="C:mitochondrial inner membrane"/>
    <property type="evidence" value="ECO:0007669"/>
    <property type="project" value="UniProtKB-SubCell"/>
</dbReference>
<dbReference type="InterPro" id="IPR017900">
    <property type="entry name" value="4Fe4S_Fe_S_CS"/>
</dbReference>
<dbReference type="EC" id="1.3.5.1" evidence="17"/>
<dbReference type="GO" id="GO:0051537">
    <property type="term" value="F:2 iron, 2 sulfur cluster binding"/>
    <property type="evidence" value="ECO:0007669"/>
    <property type="project" value="UniProtKB-KW"/>
</dbReference>
<evidence type="ECO:0000256" key="11">
    <source>
        <dbReference type="ARBA" id="ARBA00022982"/>
    </source>
</evidence>
<evidence type="ECO:0000256" key="9">
    <source>
        <dbReference type="ARBA" id="ARBA00022714"/>
    </source>
</evidence>
<evidence type="ECO:0000256" key="16">
    <source>
        <dbReference type="ARBA" id="ARBA00049220"/>
    </source>
</evidence>
<dbReference type="GO" id="GO:0009055">
    <property type="term" value="F:electron transfer activity"/>
    <property type="evidence" value="ECO:0007669"/>
    <property type="project" value="InterPro"/>
</dbReference>
<dbReference type="NCBIfam" id="NF004616">
    <property type="entry name" value="PRK05950.1"/>
    <property type="match status" value="1"/>
</dbReference>
<evidence type="ECO:0000256" key="8">
    <source>
        <dbReference type="ARBA" id="ARBA00022532"/>
    </source>
</evidence>
<dbReference type="GO" id="GO:0008177">
    <property type="term" value="F:succinate dehydrogenase (quinone) activity"/>
    <property type="evidence" value="ECO:0007669"/>
    <property type="project" value="UniProtKB-EC"/>
</dbReference>
<organism evidence="20 21">
    <name type="scientific">Cucurbita argyrosperma subsp. sororia</name>
    <dbReference type="NCBI Taxonomy" id="37648"/>
    <lineage>
        <taxon>Eukaryota</taxon>
        <taxon>Viridiplantae</taxon>
        <taxon>Streptophyta</taxon>
        <taxon>Embryophyta</taxon>
        <taxon>Tracheophyta</taxon>
        <taxon>Spermatophyta</taxon>
        <taxon>Magnoliopsida</taxon>
        <taxon>eudicotyledons</taxon>
        <taxon>Gunneridae</taxon>
        <taxon>Pentapetalae</taxon>
        <taxon>rosids</taxon>
        <taxon>fabids</taxon>
        <taxon>Cucurbitales</taxon>
        <taxon>Cucurbitaceae</taxon>
        <taxon>Cucurbiteae</taxon>
        <taxon>Cucurbita</taxon>
    </lineage>
</organism>
<evidence type="ECO:0000256" key="15">
    <source>
        <dbReference type="ARBA" id="ARBA00023291"/>
    </source>
</evidence>
<evidence type="ECO:0000256" key="7">
    <source>
        <dbReference type="ARBA" id="ARBA00022485"/>
    </source>
</evidence>
<name>A0AAV6MHJ0_9ROSI</name>
<proteinExistence type="inferred from homology"/>
<feature type="non-terminal residue" evidence="20">
    <location>
        <position position="1"/>
    </location>
</feature>
<keyword evidence="17" id="KW-0496">Mitochondrion</keyword>
<keyword evidence="15 17" id="KW-0003">3Fe-4S</keyword>
<dbReference type="Proteomes" id="UP000685013">
    <property type="component" value="Chromosome 14"/>
</dbReference>
<sequence length="307" mass="34217">MASGILRRAIARVSATSPSRFVRIRAHASAAEAQQVEQKAAASTNLKTFAIYRWNPDSPSKPELQEYKIDLKECGPMVLDALIKIKNEVDPTLTFRRSCREGICGSCAMNIDGCNGLACLTKIPSGASSTITPLPHMFVIKDLVVDMTNFYNQYKSIEPWLKRKSEPPVPGKEILQSKKDRAKLDGMYECILCACCSTSCPSYWWNPESYLGPAALLHANRWISDSRDEYTKERLEAINDEFKLYRCHTILNCARACPKDETLNHLSMLRYQGAIMTVTLPAVTVISINNHLSACNAAKSLDNANAY</sequence>
<keyword evidence="8" id="KW-0816">Tricarboxylic acid cycle</keyword>
<dbReference type="InterPro" id="IPR025192">
    <property type="entry name" value="Succ_DH/fum_Rdtase_N"/>
</dbReference>
<dbReference type="GO" id="GO:0051539">
    <property type="term" value="F:4 iron, 4 sulfur cluster binding"/>
    <property type="evidence" value="ECO:0007669"/>
    <property type="project" value="UniProtKB-KW"/>
</dbReference>
<feature type="domain" description="2Fe-2S ferredoxin-type" evidence="18">
    <location>
        <begin position="60"/>
        <end position="137"/>
    </location>
</feature>
<dbReference type="GO" id="GO:0006099">
    <property type="term" value="P:tricarboxylic acid cycle"/>
    <property type="evidence" value="ECO:0007669"/>
    <property type="project" value="UniProtKB-KW"/>
</dbReference>
<evidence type="ECO:0000256" key="4">
    <source>
        <dbReference type="ARBA" id="ARBA00009433"/>
    </source>
</evidence>
<accession>A0AAV6MHJ0</accession>
<keyword evidence="21" id="KW-1185">Reference proteome</keyword>
<dbReference type="InterPro" id="IPR050573">
    <property type="entry name" value="SDH/FRD_Iron-Sulfur"/>
</dbReference>
<keyword evidence="7 17" id="KW-0004">4Fe-4S</keyword>
<dbReference type="InterPro" id="IPR006058">
    <property type="entry name" value="2Fe2S_fd_BS"/>
</dbReference>
<evidence type="ECO:0000256" key="12">
    <source>
        <dbReference type="ARBA" id="ARBA00023002"/>
    </source>
</evidence>
<keyword evidence="17" id="KW-0472">Membrane</keyword>
<comment type="cofactor">
    <cofactor evidence="17">
        <name>[4Fe-4S] cluster</name>
        <dbReference type="ChEBI" id="CHEBI:49883"/>
    </cofactor>
    <text evidence="17">Binds 1 [4Fe-4S] cluster.</text>
</comment>
<evidence type="ECO:0000259" key="19">
    <source>
        <dbReference type="PROSITE" id="PS51379"/>
    </source>
</evidence>
<keyword evidence="14 17" id="KW-0411">Iron-sulfur</keyword>
<evidence type="ECO:0000313" key="21">
    <source>
        <dbReference type="Proteomes" id="UP000685013"/>
    </source>
</evidence>
<evidence type="ECO:0000256" key="17">
    <source>
        <dbReference type="RuleBase" id="RU361237"/>
    </source>
</evidence>
<dbReference type="GO" id="GO:0046872">
    <property type="term" value="F:metal ion binding"/>
    <property type="evidence" value="ECO:0007669"/>
    <property type="project" value="UniProtKB-KW"/>
</dbReference>
<keyword evidence="10 17" id="KW-0479">Metal-binding</keyword>
<dbReference type="Pfam" id="PF13085">
    <property type="entry name" value="Fer2_3"/>
    <property type="match status" value="1"/>
</dbReference>
<comment type="subcellular location">
    <subcellularLocation>
        <location evidence="2 17">Mitochondrion inner membrane</location>
        <topology evidence="2 17">Peripheral membrane protein</topology>
        <orientation evidence="2 17">Matrix side</orientation>
    </subcellularLocation>
</comment>